<dbReference type="InParanoid" id="A0A067Q1N8"/>
<dbReference type="InterPro" id="IPR001087">
    <property type="entry name" value="GDSL"/>
</dbReference>
<dbReference type="GO" id="GO:0016788">
    <property type="term" value="F:hydrolase activity, acting on ester bonds"/>
    <property type="evidence" value="ECO:0007669"/>
    <property type="project" value="InterPro"/>
</dbReference>
<evidence type="ECO:0000313" key="2">
    <source>
        <dbReference type="Proteomes" id="UP000027265"/>
    </source>
</evidence>
<dbReference type="AlphaFoldDB" id="A0A067Q1N8"/>
<dbReference type="InterPro" id="IPR036514">
    <property type="entry name" value="SGNH_hydro_sf"/>
</dbReference>
<organism evidence="1 2">
    <name type="scientific">Jaapia argillacea MUCL 33604</name>
    <dbReference type="NCBI Taxonomy" id="933084"/>
    <lineage>
        <taxon>Eukaryota</taxon>
        <taxon>Fungi</taxon>
        <taxon>Dikarya</taxon>
        <taxon>Basidiomycota</taxon>
        <taxon>Agaricomycotina</taxon>
        <taxon>Agaricomycetes</taxon>
        <taxon>Agaricomycetidae</taxon>
        <taxon>Jaapiales</taxon>
        <taxon>Jaapiaceae</taxon>
        <taxon>Jaapia</taxon>
    </lineage>
</organism>
<dbReference type="STRING" id="933084.A0A067Q1N8"/>
<accession>A0A067Q1N8</accession>
<reference evidence="2" key="1">
    <citation type="journal article" date="2014" name="Proc. Natl. Acad. Sci. U.S.A.">
        <title>Extensive sampling of basidiomycete genomes demonstrates inadequacy of the white-rot/brown-rot paradigm for wood decay fungi.</title>
        <authorList>
            <person name="Riley R."/>
            <person name="Salamov A.A."/>
            <person name="Brown D.W."/>
            <person name="Nagy L.G."/>
            <person name="Floudas D."/>
            <person name="Held B.W."/>
            <person name="Levasseur A."/>
            <person name="Lombard V."/>
            <person name="Morin E."/>
            <person name="Otillar R."/>
            <person name="Lindquist E.A."/>
            <person name="Sun H."/>
            <person name="LaButti K.M."/>
            <person name="Schmutz J."/>
            <person name="Jabbour D."/>
            <person name="Luo H."/>
            <person name="Baker S.E."/>
            <person name="Pisabarro A.G."/>
            <person name="Walton J.D."/>
            <person name="Blanchette R.A."/>
            <person name="Henrissat B."/>
            <person name="Martin F."/>
            <person name="Cullen D."/>
            <person name="Hibbett D.S."/>
            <person name="Grigoriev I.V."/>
        </authorList>
    </citation>
    <scope>NUCLEOTIDE SEQUENCE [LARGE SCALE GENOMIC DNA]</scope>
    <source>
        <strain evidence="2">MUCL 33604</strain>
    </source>
</reference>
<dbReference type="SUPFAM" id="SSF52266">
    <property type="entry name" value="SGNH hydrolase"/>
    <property type="match status" value="1"/>
</dbReference>
<gene>
    <name evidence="1" type="ORF">JAAARDRAFT_31956</name>
</gene>
<dbReference type="Proteomes" id="UP000027265">
    <property type="component" value="Unassembled WGS sequence"/>
</dbReference>
<keyword evidence="2" id="KW-1185">Reference proteome</keyword>
<dbReference type="HOGENOM" id="CLU_015101_4_1_1"/>
<dbReference type="OrthoDB" id="1600564at2759"/>
<dbReference type="Pfam" id="PF00657">
    <property type="entry name" value="Lipase_GDSL"/>
    <property type="match status" value="1"/>
</dbReference>
<protein>
    <submittedName>
        <fullName evidence="1">Carbohydrate esterase family 16 protein</fullName>
    </submittedName>
</protein>
<sequence>MSQPVIRMCWPGFAGIENLVIFGASYCDVGFDRTSPHPTPERPLGVEYPGITYAEPGEPNWVGHLVKKYSPCNKMLVYDYGTGGDKVPGVKRQIEHHFLPTIASRPDHAPWKENNTLFITWVGINDSSWIDIDEIPEVVQTLFDLQGDLYGCGARNFLLVDIPPLHRKNKVGLRQQMKYETWNTNLRKGIIPFTTKYPEATAMIYSSWDTFNRVLDDPTSFGFTEQDTVRGGGAIWVDHIHPTSKMHDIIAQDMAKLLAKQAPLPEIAGSQAVDVS</sequence>
<name>A0A067Q1N8_9AGAM</name>
<proteinExistence type="predicted"/>
<dbReference type="EMBL" id="KL197713">
    <property type="protein sequence ID" value="KDQ60958.1"/>
    <property type="molecule type" value="Genomic_DNA"/>
</dbReference>
<evidence type="ECO:0000313" key="1">
    <source>
        <dbReference type="EMBL" id="KDQ60958.1"/>
    </source>
</evidence>
<dbReference type="Gene3D" id="3.40.50.1110">
    <property type="entry name" value="SGNH hydrolase"/>
    <property type="match status" value="1"/>
</dbReference>